<protein>
    <submittedName>
        <fullName evidence="1">Uncharacterized protein</fullName>
    </submittedName>
</protein>
<evidence type="ECO:0000313" key="1">
    <source>
        <dbReference type="EMBL" id="VVW11811.1"/>
    </source>
</evidence>
<reference evidence="1" key="1">
    <citation type="submission" date="2019-09" db="EMBL/GenBank/DDBJ databases">
        <authorList>
            <person name="Zhang L."/>
        </authorList>
    </citation>
    <scope>NUCLEOTIDE SEQUENCE</scope>
</reference>
<sequence>MFYTTQDVLDNIA</sequence>
<organism evidence="1">
    <name type="scientific">Nymphaea colorata</name>
    <name type="common">pocket water lily</name>
    <dbReference type="NCBI Taxonomy" id="210225"/>
    <lineage>
        <taxon>Eukaryota</taxon>
        <taxon>Viridiplantae</taxon>
        <taxon>Streptophyta</taxon>
        <taxon>Embryophyta</taxon>
        <taxon>Tracheophyta</taxon>
        <taxon>Spermatophyta</taxon>
        <taxon>Magnoliopsida</taxon>
        <taxon>Nymphaeales</taxon>
        <taxon>Nymphaeaceae</taxon>
        <taxon>Nymphaea</taxon>
    </lineage>
</organism>
<dbReference type="EMBL" id="LR721781">
    <property type="protein sequence ID" value="VVW11811.1"/>
    <property type="molecule type" value="Genomic_DNA"/>
</dbReference>
<gene>
    <name evidence="1" type="ORF">NYM_LOCUS14506</name>
</gene>
<name>A0A5K1BB19_9MAGN</name>
<accession>A0A5K1BB19</accession>
<proteinExistence type="predicted"/>